<name>X1GYW2_9ZZZZ</name>
<dbReference type="AlphaFoldDB" id="X1GYW2"/>
<reference evidence="1" key="1">
    <citation type="journal article" date="2014" name="Front. Microbiol.">
        <title>High frequency of phylogenetically diverse reductive dehalogenase-homologous genes in deep subseafloor sedimentary metagenomes.</title>
        <authorList>
            <person name="Kawai M."/>
            <person name="Futagami T."/>
            <person name="Toyoda A."/>
            <person name="Takaki Y."/>
            <person name="Nishi S."/>
            <person name="Hori S."/>
            <person name="Arai W."/>
            <person name="Tsubouchi T."/>
            <person name="Morono Y."/>
            <person name="Uchiyama I."/>
            <person name="Ito T."/>
            <person name="Fujiyama A."/>
            <person name="Inagaki F."/>
            <person name="Takami H."/>
        </authorList>
    </citation>
    <scope>NUCLEOTIDE SEQUENCE</scope>
    <source>
        <strain evidence="1">Expedition CK06-06</strain>
    </source>
</reference>
<gene>
    <name evidence="1" type="ORF">S03H2_12440</name>
</gene>
<proteinExistence type="predicted"/>
<accession>X1GYW2</accession>
<organism evidence="1">
    <name type="scientific">marine sediment metagenome</name>
    <dbReference type="NCBI Taxonomy" id="412755"/>
    <lineage>
        <taxon>unclassified sequences</taxon>
        <taxon>metagenomes</taxon>
        <taxon>ecological metagenomes</taxon>
    </lineage>
</organism>
<protein>
    <submittedName>
        <fullName evidence="1">Uncharacterized protein</fullName>
    </submittedName>
</protein>
<feature type="non-terminal residue" evidence="1">
    <location>
        <position position="1"/>
    </location>
</feature>
<evidence type="ECO:0000313" key="1">
    <source>
        <dbReference type="EMBL" id="GAH46809.1"/>
    </source>
</evidence>
<comment type="caution">
    <text evidence="1">The sequence shown here is derived from an EMBL/GenBank/DDBJ whole genome shotgun (WGS) entry which is preliminary data.</text>
</comment>
<dbReference type="EMBL" id="BARU01006329">
    <property type="protein sequence ID" value="GAH46809.1"/>
    <property type="molecule type" value="Genomic_DNA"/>
</dbReference>
<sequence>LSQKVYSHREKGINIEYDEKKALLDFLWQLFTGWSFIEGYREEDIVKIMIQKNYRDKLKP</sequence>